<sequence>MYYESIADPSDVALQLTLKQNLGRLGVPYHMRDSHLMVVEWFEASYEAPGGIIRLPAQGESSIGLHAIPVYGYNPETETFSFWNSWGSGWGDRGYGTMPLDYVRRYHHETFVTRHARWGPSPAKLDRMNNAVDNEKEIRRLWIIENPRFGEIIRGKARKVVIIYYYTMSPMSAFPVSCIELKNGFGLRIGWLFLRHCSGATNYSEITELYVWPIYRRMHLGTSLEGLAVEEARSHGSSEIRLLMNEADCIIGPPRAAGREFAQTCGYDLRWRTTQAPRARMTGVKSV</sequence>
<dbReference type="SUPFAM" id="SSF55729">
    <property type="entry name" value="Acyl-CoA N-acyltransferases (Nat)"/>
    <property type="match status" value="1"/>
</dbReference>
<dbReference type="CDD" id="cd04301">
    <property type="entry name" value="NAT_SF"/>
    <property type="match status" value="1"/>
</dbReference>
<dbReference type="Gene3D" id="3.40.630.30">
    <property type="match status" value="1"/>
</dbReference>
<reference evidence="1 2" key="1">
    <citation type="submission" date="2024-08" db="EMBL/GenBank/DDBJ databases">
        <title>Mycobacterium servetensis sp. nov., a novel rapid-growing mycobacterial species recovered from a human patient in Zaragoza, Spain.</title>
        <authorList>
            <person name="Tristancho-Baro A.I."/>
            <person name="Buenestado-Serrano S."/>
            <person name="Garcia De Viedma D."/>
            <person name="Milagro-Beamonte A."/>
            <person name="Burillo N."/>
            <person name="Sanz S."/>
            <person name="Lopez-Calleja A.I."/>
            <person name="Penas-Utrilla D."/>
            <person name="Guardingo M."/>
            <person name="Garcia M.J."/>
            <person name="Vinuelas-Bayon J."/>
        </authorList>
    </citation>
    <scope>NUCLEOTIDE SEQUENCE [LARGE SCALE GENOMIC DNA]</scope>
    <source>
        <strain evidence="2">HUMS_12744610</strain>
    </source>
</reference>
<comment type="caution">
    <text evidence="1">The sequence shown here is derived from an EMBL/GenBank/DDBJ whole genome shotgun (WGS) entry which is preliminary data.</text>
</comment>
<protein>
    <recommendedName>
        <fullName evidence="3">Peptidase C1A papain C-terminal domain-containing protein</fullName>
    </recommendedName>
</protein>
<gene>
    <name evidence="1" type="ORF">AB8998_23395</name>
</gene>
<organism evidence="1 2">
    <name type="scientific">Mycobacterium servetii</name>
    <dbReference type="NCBI Taxonomy" id="3237418"/>
    <lineage>
        <taxon>Bacteria</taxon>
        <taxon>Bacillati</taxon>
        <taxon>Actinomycetota</taxon>
        <taxon>Actinomycetes</taxon>
        <taxon>Mycobacteriales</taxon>
        <taxon>Mycobacteriaceae</taxon>
        <taxon>Mycobacterium</taxon>
    </lineage>
</organism>
<dbReference type="SUPFAM" id="SSF54001">
    <property type="entry name" value="Cysteine proteinases"/>
    <property type="match status" value="1"/>
</dbReference>
<evidence type="ECO:0000313" key="2">
    <source>
        <dbReference type="Proteomes" id="UP001564760"/>
    </source>
</evidence>
<dbReference type="RefSeq" id="WP_369740012.1">
    <property type="nucleotide sequence ID" value="NZ_JBGEDP010000001.1"/>
</dbReference>
<dbReference type="EMBL" id="JBGEDP010000001">
    <property type="protein sequence ID" value="MEY8017709.1"/>
    <property type="molecule type" value="Genomic_DNA"/>
</dbReference>
<dbReference type="InterPro" id="IPR038765">
    <property type="entry name" value="Papain-like_cys_pep_sf"/>
</dbReference>
<dbReference type="Gene3D" id="3.90.70.10">
    <property type="entry name" value="Cysteine proteinases"/>
    <property type="match status" value="1"/>
</dbReference>
<evidence type="ECO:0000313" key="1">
    <source>
        <dbReference type="EMBL" id="MEY8017709.1"/>
    </source>
</evidence>
<name>A0ABV4C588_9MYCO</name>
<dbReference type="InterPro" id="IPR016181">
    <property type="entry name" value="Acyl_CoA_acyltransferase"/>
</dbReference>
<dbReference type="Proteomes" id="UP001564760">
    <property type="component" value="Unassembled WGS sequence"/>
</dbReference>
<evidence type="ECO:0008006" key="3">
    <source>
        <dbReference type="Google" id="ProtNLM"/>
    </source>
</evidence>
<keyword evidence="2" id="KW-1185">Reference proteome</keyword>
<proteinExistence type="predicted"/>
<accession>A0ABV4C588</accession>